<name>A0A1Y0EM39_9BURK</name>
<dbReference type="EMBL" id="CP021455">
    <property type="protein sequence ID" value="ARU04713.1"/>
    <property type="molecule type" value="Genomic_DNA"/>
</dbReference>
<dbReference type="AlphaFoldDB" id="A0A1Y0EM39"/>
<dbReference type="KEGG" id="cser:CCO03_08525"/>
<proteinExistence type="predicted"/>
<sequence length="64" mass="6802">MLIVWAALVLSACSGPDETHAASDVQADLQAIAQALEGERPSYISPEDWVAAKHALLTARGEKQ</sequence>
<evidence type="ECO:0000313" key="1">
    <source>
        <dbReference type="EMBL" id="ARU04713.1"/>
    </source>
</evidence>
<dbReference type="Proteomes" id="UP000196138">
    <property type="component" value="Chromosome"/>
</dbReference>
<gene>
    <name evidence="1" type="ORF">CCO03_08525</name>
</gene>
<keyword evidence="2" id="KW-1185">Reference proteome</keyword>
<protein>
    <submittedName>
        <fullName evidence="1">Uncharacterized protein</fullName>
    </submittedName>
</protein>
<evidence type="ECO:0000313" key="2">
    <source>
        <dbReference type="Proteomes" id="UP000196138"/>
    </source>
</evidence>
<organism evidence="1 2">
    <name type="scientific">Comamonas serinivorans</name>
    <dbReference type="NCBI Taxonomy" id="1082851"/>
    <lineage>
        <taxon>Bacteria</taxon>
        <taxon>Pseudomonadati</taxon>
        <taxon>Pseudomonadota</taxon>
        <taxon>Betaproteobacteria</taxon>
        <taxon>Burkholderiales</taxon>
        <taxon>Comamonadaceae</taxon>
        <taxon>Comamonas</taxon>
    </lineage>
</organism>
<reference evidence="1 2" key="1">
    <citation type="submission" date="2017-05" db="EMBL/GenBank/DDBJ databases">
        <authorList>
            <person name="Song R."/>
            <person name="Chenine A.L."/>
            <person name="Ruprecht R.M."/>
        </authorList>
    </citation>
    <scope>NUCLEOTIDE SEQUENCE [LARGE SCALE GENOMIC DNA]</scope>
    <source>
        <strain evidence="1 2">DSM 26136</strain>
    </source>
</reference>
<accession>A0A1Y0EM39</accession>